<dbReference type="Proteomes" id="UP000240568">
    <property type="component" value="Segment"/>
</dbReference>
<proteinExistence type="predicted"/>
<name>A0A2H4IAX0_9CAUD</name>
<protein>
    <submittedName>
        <fullName evidence="1">Uncharacterized protein</fullName>
    </submittedName>
</protein>
<dbReference type="EMBL" id="KY984068">
    <property type="protein sequence ID" value="ARW58701.1"/>
    <property type="molecule type" value="Genomic_DNA"/>
</dbReference>
<evidence type="ECO:0000313" key="1">
    <source>
        <dbReference type="EMBL" id="ARW58701.1"/>
    </source>
</evidence>
<keyword evidence="2" id="KW-1185">Reference proteome</keyword>
<reference evidence="1 2" key="1">
    <citation type="submission" date="2017-04" db="EMBL/GenBank/DDBJ databases">
        <authorList>
            <person name="Afonso C.L."/>
            <person name="Miller P.J."/>
            <person name="Scott M.A."/>
            <person name="Spackman E."/>
            <person name="Goraichik I."/>
            <person name="Dimitrov K.M."/>
            <person name="Suarez D.L."/>
            <person name="Swayne D.E."/>
        </authorList>
    </citation>
    <scope>NUCLEOTIDE SEQUENCE [LARGE SCALE GENOMIC DNA]</scope>
</reference>
<evidence type="ECO:0000313" key="2">
    <source>
        <dbReference type="Proteomes" id="UP000240568"/>
    </source>
</evidence>
<accession>A0A2H4IAX0</accession>
<sequence>MITEHEQHAAQQVLNVLETMRTMSKERGFEVSEDQKSIMRIQYSGFTGRQDYEHYALAKMGLISAVTGTPMSVDFDKRHGVLQPKVDVDNLETIANIFRKLNKGLSAFVSEQDLLGPSHVVWHMPPTPGINSTESERSAHAVLENIYESGAFRNRTFNRDAFIYLYLTDRFTYVVNTDADGSHERHVDVPEELLPQFSQSVLRIVELVAAG</sequence>
<organism evidence="1 2">
    <name type="scientific">Erwinia phage vB_EamM_Y3</name>
    <dbReference type="NCBI Taxonomy" id="1983553"/>
    <lineage>
        <taxon>Viruses</taxon>
        <taxon>Duplodnaviria</taxon>
        <taxon>Heunggongvirae</taxon>
        <taxon>Uroviricota</taxon>
        <taxon>Caudoviricetes</taxon>
        <taxon>Sasquatchvirus</taxon>
        <taxon>Sasquatchvirus Y3</taxon>
    </lineage>
</organism>
<gene>
    <name evidence="1" type="ORF">Y3_061</name>
</gene>